<proteinExistence type="predicted"/>
<dbReference type="AlphaFoldDB" id="A0AAV7W5T9"/>
<name>A0AAV7W5T9_PLEWA</name>
<dbReference type="Proteomes" id="UP001066276">
    <property type="component" value="Chromosome 1_2"/>
</dbReference>
<comment type="caution">
    <text evidence="1">The sequence shown here is derived from an EMBL/GenBank/DDBJ whole genome shotgun (WGS) entry which is preliminary data.</text>
</comment>
<keyword evidence="2" id="KW-1185">Reference proteome</keyword>
<organism evidence="1 2">
    <name type="scientific">Pleurodeles waltl</name>
    <name type="common">Iberian ribbed newt</name>
    <dbReference type="NCBI Taxonomy" id="8319"/>
    <lineage>
        <taxon>Eukaryota</taxon>
        <taxon>Metazoa</taxon>
        <taxon>Chordata</taxon>
        <taxon>Craniata</taxon>
        <taxon>Vertebrata</taxon>
        <taxon>Euteleostomi</taxon>
        <taxon>Amphibia</taxon>
        <taxon>Batrachia</taxon>
        <taxon>Caudata</taxon>
        <taxon>Salamandroidea</taxon>
        <taxon>Salamandridae</taxon>
        <taxon>Pleurodelinae</taxon>
        <taxon>Pleurodeles</taxon>
    </lineage>
</organism>
<protein>
    <submittedName>
        <fullName evidence="1">Uncharacterized protein</fullName>
    </submittedName>
</protein>
<evidence type="ECO:0000313" key="2">
    <source>
        <dbReference type="Proteomes" id="UP001066276"/>
    </source>
</evidence>
<evidence type="ECO:0000313" key="1">
    <source>
        <dbReference type="EMBL" id="KAJ1209360.1"/>
    </source>
</evidence>
<dbReference type="EMBL" id="JANPWB010000002">
    <property type="protein sequence ID" value="KAJ1209360.1"/>
    <property type="molecule type" value="Genomic_DNA"/>
</dbReference>
<sequence length="118" mass="12149">MLDAAPASRAASGLLGGRARDRGCGLGARVAASRLSWTRSRCRIRERPGGRVAGTSPQLIKPVTDANPQLHLGVAALGEAAPPQRNTPPADACRSGLLYTPPANLHVRLALLCPGSPA</sequence>
<reference evidence="1" key="1">
    <citation type="journal article" date="2022" name="bioRxiv">
        <title>Sequencing and chromosome-scale assembly of the giantPleurodeles waltlgenome.</title>
        <authorList>
            <person name="Brown T."/>
            <person name="Elewa A."/>
            <person name="Iarovenko S."/>
            <person name="Subramanian E."/>
            <person name="Araus A.J."/>
            <person name="Petzold A."/>
            <person name="Susuki M."/>
            <person name="Suzuki K.-i.T."/>
            <person name="Hayashi T."/>
            <person name="Toyoda A."/>
            <person name="Oliveira C."/>
            <person name="Osipova E."/>
            <person name="Leigh N.D."/>
            <person name="Simon A."/>
            <person name="Yun M.H."/>
        </authorList>
    </citation>
    <scope>NUCLEOTIDE SEQUENCE</scope>
    <source>
        <strain evidence="1">20211129_DDA</strain>
        <tissue evidence="1">Liver</tissue>
    </source>
</reference>
<gene>
    <name evidence="1" type="ORF">NDU88_004738</name>
</gene>
<accession>A0AAV7W5T9</accession>